<dbReference type="OMA" id="QIRVKTA"/>
<dbReference type="AlphaFoldDB" id="A0A9J6FNZ7"/>
<sequence>MPPPRHHYFNLRVPSGTSVDAVIDAAEAIVPPTELYSVQHMGGLDFQIRVKTASAVRKFLDTNDLRIGSNIVTIEPATKQHVGIAVFFLPTFLTDDELAEAFEPYGKVVQIDSSRFRDKPYLITGLRYVKMEMRMDNPVPNFLRVSGQRATFDY</sequence>
<dbReference type="EMBL" id="JABSTR010000002">
    <property type="protein sequence ID" value="KAH9364587.1"/>
    <property type="molecule type" value="Genomic_DNA"/>
</dbReference>
<name>A0A9J6FNZ7_HAELO</name>
<evidence type="ECO:0008006" key="3">
    <source>
        <dbReference type="Google" id="ProtNLM"/>
    </source>
</evidence>
<reference evidence="1 2" key="1">
    <citation type="journal article" date="2020" name="Cell">
        <title>Large-Scale Comparative Analyses of Tick Genomes Elucidate Their Genetic Diversity and Vector Capacities.</title>
        <authorList>
            <consortium name="Tick Genome and Microbiome Consortium (TIGMIC)"/>
            <person name="Jia N."/>
            <person name="Wang J."/>
            <person name="Shi W."/>
            <person name="Du L."/>
            <person name="Sun Y."/>
            <person name="Zhan W."/>
            <person name="Jiang J.F."/>
            <person name="Wang Q."/>
            <person name="Zhang B."/>
            <person name="Ji P."/>
            <person name="Bell-Sakyi L."/>
            <person name="Cui X.M."/>
            <person name="Yuan T.T."/>
            <person name="Jiang B.G."/>
            <person name="Yang W.F."/>
            <person name="Lam T.T."/>
            <person name="Chang Q.C."/>
            <person name="Ding S.J."/>
            <person name="Wang X.J."/>
            <person name="Zhu J.G."/>
            <person name="Ruan X.D."/>
            <person name="Zhao L."/>
            <person name="Wei J.T."/>
            <person name="Ye R.Z."/>
            <person name="Que T.C."/>
            <person name="Du C.H."/>
            <person name="Zhou Y.H."/>
            <person name="Cheng J.X."/>
            <person name="Dai P.F."/>
            <person name="Guo W.B."/>
            <person name="Han X.H."/>
            <person name="Huang E.J."/>
            <person name="Li L.F."/>
            <person name="Wei W."/>
            <person name="Gao Y.C."/>
            <person name="Liu J.Z."/>
            <person name="Shao H.Z."/>
            <person name="Wang X."/>
            <person name="Wang C.C."/>
            <person name="Yang T.C."/>
            <person name="Huo Q.B."/>
            <person name="Li W."/>
            <person name="Chen H.Y."/>
            <person name="Chen S.E."/>
            <person name="Zhou L.G."/>
            <person name="Ni X.B."/>
            <person name="Tian J.H."/>
            <person name="Sheng Y."/>
            <person name="Liu T."/>
            <person name="Pan Y.S."/>
            <person name="Xia L.Y."/>
            <person name="Li J."/>
            <person name="Zhao F."/>
            <person name="Cao W.C."/>
        </authorList>
    </citation>
    <scope>NUCLEOTIDE SEQUENCE [LARGE SCALE GENOMIC DNA]</scope>
    <source>
        <strain evidence="1">HaeL-2018</strain>
    </source>
</reference>
<dbReference type="OrthoDB" id="6506579at2759"/>
<proteinExistence type="predicted"/>
<evidence type="ECO:0000313" key="1">
    <source>
        <dbReference type="EMBL" id="KAH9364587.1"/>
    </source>
</evidence>
<organism evidence="1 2">
    <name type="scientific">Haemaphysalis longicornis</name>
    <name type="common">Bush tick</name>
    <dbReference type="NCBI Taxonomy" id="44386"/>
    <lineage>
        <taxon>Eukaryota</taxon>
        <taxon>Metazoa</taxon>
        <taxon>Ecdysozoa</taxon>
        <taxon>Arthropoda</taxon>
        <taxon>Chelicerata</taxon>
        <taxon>Arachnida</taxon>
        <taxon>Acari</taxon>
        <taxon>Parasitiformes</taxon>
        <taxon>Ixodida</taxon>
        <taxon>Ixodoidea</taxon>
        <taxon>Ixodidae</taxon>
        <taxon>Haemaphysalinae</taxon>
        <taxon>Haemaphysalis</taxon>
    </lineage>
</organism>
<dbReference type="VEuPathDB" id="VectorBase:HLOH_048598"/>
<accession>A0A9J6FNZ7</accession>
<protein>
    <recommendedName>
        <fullName evidence="3">RRM domain-containing protein</fullName>
    </recommendedName>
</protein>
<gene>
    <name evidence="1" type="ORF">HPB48_016139</name>
</gene>
<keyword evidence="2" id="KW-1185">Reference proteome</keyword>
<comment type="caution">
    <text evidence="1">The sequence shown here is derived from an EMBL/GenBank/DDBJ whole genome shotgun (WGS) entry which is preliminary data.</text>
</comment>
<evidence type="ECO:0000313" key="2">
    <source>
        <dbReference type="Proteomes" id="UP000821853"/>
    </source>
</evidence>
<dbReference type="Proteomes" id="UP000821853">
    <property type="component" value="Chromosome 10"/>
</dbReference>